<name>A0AAJ2YSZ5_ACIHA</name>
<keyword evidence="6 13" id="KW-0862">Zinc</keyword>
<keyword evidence="5 13" id="KW-0479">Metal-binding</keyword>
<evidence type="ECO:0000256" key="5">
    <source>
        <dbReference type="ARBA" id="ARBA00022723"/>
    </source>
</evidence>
<dbReference type="GO" id="GO:0051539">
    <property type="term" value="F:4 iron, 4 sulfur cluster binding"/>
    <property type="evidence" value="ECO:0007669"/>
    <property type="project" value="UniProtKB-KW"/>
</dbReference>
<accession>A0AAJ2YSZ5</accession>
<evidence type="ECO:0000256" key="3">
    <source>
        <dbReference type="ARBA" id="ARBA00022485"/>
    </source>
</evidence>
<reference evidence="15 16" key="1">
    <citation type="submission" date="2019-12" db="EMBL/GenBank/DDBJ databases">
        <title>Acinetobacter haemolyticus comparative genomics.</title>
        <authorList>
            <person name="Castro-Jaimes S."/>
            <person name="Bello-Lopez E."/>
            <person name="Velazquez-Acosta C."/>
            <person name="Volkow-Fernandez P."/>
            <person name="Lozano-Zarain P."/>
            <person name="Castillo Ramirez S."/>
            <person name="Cevallos M.A."/>
        </authorList>
    </citation>
    <scope>NUCLEOTIDE SEQUENCE [LARGE SCALE GENOMIC DNA]</scope>
    <source>
        <strain evidence="15 16">AN10</strain>
    </source>
</reference>
<dbReference type="GO" id="GO:0070284">
    <property type="term" value="F:phosphomethylpyrimidine synthase activity"/>
    <property type="evidence" value="ECO:0007669"/>
    <property type="project" value="UniProtKB-EC"/>
</dbReference>
<dbReference type="HAMAP" id="MF_00089">
    <property type="entry name" value="ThiC"/>
    <property type="match status" value="1"/>
</dbReference>
<keyword evidence="4 13" id="KW-0949">S-adenosyl-L-methionine</keyword>
<dbReference type="InterPro" id="IPR025747">
    <property type="entry name" value="ThiC-associated_dom"/>
</dbReference>
<evidence type="ECO:0000256" key="9">
    <source>
        <dbReference type="ARBA" id="ARBA00023014"/>
    </source>
</evidence>
<dbReference type="SFLD" id="SFLDF00407">
    <property type="entry name" value="phosphomethylpyrimidine_syntha"/>
    <property type="match status" value="1"/>
</dbReference>
<dbReference type="PANTHER" id="PTHR30557:SF1">
    <property type="entry name" value="PHOSPHOMETHYLPYRIMIDINE SYNTHASE, CHLOROPLASTIC"/>
    <property type="match status" value="1"/>
</dbReference>
<keyword evidence="10 13" id="KW-0456">Lyase</keyword>
<dbReference type="SFLD" id="SFLDG01114">
    <property type="entry name" value="phosphomethylpyrimidine_syntha"/>
    <property type="match status" value="1"/>
</dbReference>
<keyword evidence="8 13" id="KW-0408">Iron</keyword>
<dbReference type="NCBIfam" id="NF006763">
    <property type="entry name" value="PRK09284.1"/>
    <property type="match status" value="1"/>
</dbReference>
<comment type="subunit">
    <text evidence="13">Homodimer.</text>
</comment>
<dbReference type="RefSeq" id="WP_161401276.1">
    <property type="nucleotide sequence ID" value="NZ_WTTE01000006.1"/>
</dbReference>
<evidence type="ECO:0000256" key="13">
    <source>
        <dbReference type="HAMAP-Rule" id="MF_00089"/>
    </source>
</evidence>
<dbReference type="Gene3D" id="3.20.20.540">
    <property type="entry name" value="Radical SAM ThiC family, central domain"/>
    <property type="match status" value="1"/>
</dbReference>
<feature type="binding site" evidence="13">
    <location>
        <position position="576"/>
    </location>
    <ligand>
        <name>[4Fe-4S] cluster</name>
        <dbReference type="ChEBI" id="CHEBI:49883"/>
        <note>4Fe-4S-S-AdoMet</note>
    </ligand>
</feature>
<comment type="pathway">
    <text evidence="2 13">Cofactor biosynthesis; thiamine diphosphate biosynthesis.</text>
</comment>
<dbReference type="GO" id="GO:0009228">
    <property type="term" value="P:thiamine biosynthetic process"/>
    <property type="evidence" value="ECO:0007669"/>
    <property type="project" value="UniProtKB-UniRule"/>
</dbReference>
<dbReference type="GO" id="GO:0008270">
    <property type="term" value="F:zinc ion binding"/>
    <property type="evidence" value="ECO:0007669"/>
    <property type="project" value="UniProtKB-UniRule"/>
</dbReference>
<comment type="similarity">
    <text evidence="12 13">Belongs to the ThiC family.</text>
</comment>
<evidence type="ECO:0000256" key="11">
    <source>
        <dbReference type="ARBA" id="ARBA00050218"/>
    </source>
</evidence>
<evidence type="ECO:0000313" key="15">
    <source>
        <dbReference type="EMBL" id="NAR73124.1"/>
    </source>
</evidence>
<dbReference type="SFLD" id="SFLDS00113">
    <property type="entry name" value="Radical_SAM_Phosphomethylpyrim"/>
    <property type="match status" value="1"/>
</dbReference>
<feature type="binding site" evidence="13">
    <location>
        <position position="231"/>
    </location>
    <ligand>
        <name>substrate</name>
    </ligand>
</feature>
<comment type="cofactor">
    <cofactor evidence="13">
        <name>[4Fe-4S] cluster</name>
        <dbReference type="ChEBI" id="CHEBI:49883"/>
    </cofactor>
    <text evidence="13">Binds 1 [4Fe-4S] cluster per subunit. The cluster is coordinated with 3 cysteines and an exchangeable S-adenosyl-L-methionine.</text>
</comment>
<dbReference type="Gene3D" id="6.10.250.620">
    <property type="match status" value="1"/>
</dbReference>
<evidence type="ECO:0000256" key="10">
    <source>
        <dbReference type="ARBA" id="ARBA00023239"/>
    </source>
</evidence>
<dbReference type="InterPro" id="IPR002817">
    <property type="entry name" value="ThiC/BzaA/B"/>
</dbReference>
<evidence type="ECO:0000256" key="12">
    <source>
        <dbReference type="ARBA" id="ARBA00061546"/>
    </source>
</evidence>
<feature type="binding site" evidence="13">
    <location>
        <position position="260"/>
    </location>
    <ligand>
        <name>substrate</name>
    </ligand>
</feature>
<comment type="catalytic activity">
    <reaction evidence="11 13">
        <text>5-amino-1-(5-phospho-beta-D-ribosyl)imidazole + S-adenosyl-L-methionine = 4-amino-2-methyl-5-(phosphooxymethyl)pyrimidine + CO + 5'-deoxyadenosine + formate + L-methionine + 3 H(+)</text>
        <dbReference type="Rhea" id="RHEA:24840"/>
        <dbReference type="ChEBI" id="CHEBI:15378"/>
        <dbReference type="ChEBI" id="CHEBI:15740"/>
        <dbReference type="ChEBI" id="CHEBI:17245"/>
        <dbReference type="ChEBI" id="CHEBI:17319"/>
        <dbReference type="ChEBI" id="CHEBI:57844"/>
        <dbReference type="ChEBI" id="CHEBI:58354"/>
        <dbReference type="ChEBI" id="CHEBI:59789"/>
        <dbReference type="ChEBI" id="CHEBI:137981"/>
        <dbReference type="EC" id="4.1.99.17"/>
    </reaction>
</comment>
<dbReference type="Proteomes" id="UP000451048">
    <property type="component" value="Unassembled WGS sequence"/>
</dbReference>
<comment type="caution">
    <text evidence="15">The sequence shown here is derived from an EMBL/GenBank/DDBJ whole genome shotgun (WGS) entry which is preliminary data.</text>
</comment>
<evidence type="ECO:0000256" key="6">
    <source>
        <dbReference type="ARBA" id="ARBA00022833"/>
    </source>
</evidence>
<feature type="binding site" evidence="13">
    <location>
        <position position="289"/>
    </location>
    <ligand>
        <name>substrate</name>
    </ligand>
</feature>
<feature type="binding site" evidence="13">
    <location>
        <position position="452"/>
    </location>
    <ligand>
        <name>substrate</name>
    </ligand>
</feature>
<evidence type="ECO:0000256" key="8">
    <source>
        <dbReference type="ARBA" id="ARBA00023004"/>
    </source>
</evidence>
<dbReference type="FunFam" id="3.20.20.540:FF:000001">
    <property type="entry name" value="Phosphomethylpyrimidine synthase"/>
    <property type="match status" value="1"/>
</dbReference>
<dbReference type="GO" id="GO:0009229">
    <property type="term" value="P:thiamine diphosphate biosynthetic process"/>
    <property type="evidence" value="ECO:0007669"/>
    <property type="project" value="UniProtKB-UniRule"/>
</dbReference>
<organism evidence="15 16">
    <name type="scientific">Acinetobacter haemolyticus</name>
    <dbReference type="NCBI Taxonomy" id="29430"/>
    <lineage>
        <taxon>Bacteria</taxon>
        <taxon>Pseudomonadati</taxon>
        <taxon>Pseudomonadota</taxon>
        <taxon>Gammaproteobacteria</taxon>
        <taxon>Moraxellales</taxon>
        <taxon>Moraxellaceae</taxon>
        <taxon>Acinetobacter</taxon>
    </lineage>
</organism>
<proteinExistence type="inferred from homology"/>
<keyword evidence="3 13" id="KW-0004">4Fe-4S</keyword>
<gene>
    <name evidence="13 15" type="primary">thiC</name>
    <name evidence="15" type="ORF">GPS52_06380</name>
</gene>
<evidence type="ECO:0000256" key="4">
    <source>
        <dbReference type="ARBA" id="ARBA00022691"/>
    </source>
</evidence>
<evidence type="ECO:0000256" key="7">
    <source>
        <dbReference type="ARBA" id="ARBA00022977"/>
    </source>
</evidence>
<comment type="function">
    <text evidence="1 13">Catalyzes the synthesis of the hydroxymethylpyrimidine phosphate (HMP-P) moiety of thiamine from aminoimidazole ribotide (AIR) in a radical S-adenosyl-L-methionine (SAM)-dependent reaction.</text>
</comment>
<feature type="binding site" evidence="13">
    <location>
        <position position="581"/>
    </location>
    <ligand>
        <name>[4Fe-4S] cluster</name>
        <dbReference type="ChEBI" id="CHEBI:49883"/>
        <note>4Fe-4S-S-AdoMet</note>
    </ligand>
</feature>
<keyword evidence="7 13" id="KW-0784">Thiamine biosynthesis</keyword>
<dbReference type="EMBL" id="WTTO01000013">
    <property type="protein sequence ID" value="NAR73124.1"/>
    <property type="molecule type" value="Genomic_DNA"/>
</dbReference>
<dbReference type="EC" id="4.1.99.17" evidence="13"/>
<evidence type="ECO:0000259" key="14">
    <source>
        <dbReference type="Pfam" id="PF13667"/>
    </source>
</evidence>
<dbReference type="NCBIfam" id="NF009895">
    <property type="entry name" value="PRK13352.1"/>
    <property type="match status" value="1"/>
</dbReference>
<feature type="binding site" evidence="13">
    <location>
        <position position="325"/>
    </location>
    <ligand>
        <name>substrate</name>
    </ligand>
</feature>
<evidence type="ECO:0000256" key="2">
    <source>
        <dbReference type="ARBA" id="ARBA00004948"/>
    </source>
</evidence>
<sequence>MNQLTNLSPADISAQHEQDAKDLTRILPASKKVYVQGSRPDIQVPFREISLTETPTGLGGEYNPPIMVYDTSGVYTDPNVQIDLNKGLPSIRQKWIEERNDTDALTGLSSEFGQARLKDIRTAEIRFAHIQNPRRAQAGKNVTQMHYAKQGIITPEMEYIAIRENQRQREDVDMRQHPGQNFGAQNLREITPEFVRQEVAAGRAIIPANINHPECEPMIIGRNFLVKINANIGNSALGSSIDEEVAKMTWATRWGADTIMDLSTGKNIHETREWIIRNSPVPIGTVPIYQALEKVDGVAEDLTWEIFKDTLIEQAEQGVDYFTIHAGVLLRYVPMTANRLTGIVSRGGSIMAQWCLAHHEENFLYTHFDEICEIMKAYDVSFSLGDGLRPGCIQDANDEAQFSELKTLGELTHRAWEHDVQVMIEGPGHVPMHMVKENMDLQLEVCKEAPFYTLGPLTTDIAPGYDHITSAIGAAMIGWYGTAMLCYVTPKEHLGLPNKKDVKDGIITYKIAAHAADLAKGHPGAQVRDNALSKARFEFRWDDQFNLSLDPDTARSMHDETLPKEAHKSAHFCSMCGPKFCSMKITQNVRDYAQNQRNAKQSNDVDTEVEAGLNAMKTAYQEHGQKLYHKV</sequence>
<feature type="domain" description="ThiC-associated" evidence="14">
    <location>
        <begin position="27"/>
        <end position="102"/>
    </location>
</feature>
<feature type="binding site" evidence="13">
    <location>
        <position position="493"/>
    </location>
    <ligand>
        <name>Zn(2+)</name>
        <dbReference type="ChEBI" id="CHEBI:29105"/>
    </ligand>
</feature>
<dbReference type="GO" id="GO:0005829">
    <property type="term" value="C:cytosol"/>
    <property type="evidence" value="ECO:0007669"/>
    <property type="project" value="TreeGrafter"/>
</dbReference>
<dbReference type="InterPro" id="IPR038521">
    <property type="entry name" value="ThiC/Bza_core_dom"/>
</dbReference>
<protein>
    <recommendedName>
        <fullName evidence="13">Phosphomethylpyrimidine synthase</fullName>
        <ecNumber evidence="13">4.1.99.17</ecNumber>
    </recommendedName>
    <alternativeName>
        <fullName evidence="13">Hydroxymethylpyrimidine phosphate synthase</fullName>
        <shortName evidence="13">HMP-P synthase</shortName>
        <shortName evidence="13">HMP-phosphate synthase</shortName>
        <shortName evidence="13">HMPP synthase</shortName>
    </alternativeName>
    <alternativeName>
        <fullName evidence="13">Thiamine biosynthesis protein ThiC</fullName>
    </alternativeName>
</protein>
<feature type="binding site" evidence="13">
    <location>
        <position position="573"/>
    </location>
    <ligand>
        <name>[4Fe-4S] cluster</name>
        <dbReference type="ChEBI" id="CHEBI:49883"/>
        <note>4Fe-4S-S-AdoMet</note>
    </ligand>
</feature>
<dbReference type="Pfam" id="PF13667">
    <property type="entry name" value="ThiC-associated"/>
    <property type="match status" value="1"/>
</dbReference>
<feature type="binding site" evidence="13">
    <location>
        <position position="429"/>
    </location>
    <ligand>
        <name>Zn(2+)</name>
        <dbReference type="ChEBI" id="CHEBI:29105"/>
    </ligand>
</feature>
<dbReference type="NCBIfam" id="TIGR00190">
    <property type="entry name" value="thiC"/>
    <property type="match status" value="1"/>
</dbReference>
<evidence type="ECO:0000256" key="1">
    <source>
        <dbReference type="ARBA" id="ARBA00003175"/>
    </source>
</evidence>
<feature type="binding site" evidence="13">
    <location>
        <position position="425"/>
    </location>
    <ligand>
        <name>substrate</name>
    </ligand>
</feature>
<dbReference type="Pfam" id="PF01964">
    <property type="entry name" value="ThiC_Rad_SAM"/>
    <property type="match status" value="1"/>
</dbReference>
<keyword evidence="9 13" id="KW-0411">Iron-sulfur</keyword>
<feature type="binding site" evidence="13">
    <location>
        <begin position="386"/>
        <end position="389"/>
    </location>
    <ligand>
        <name>substrate</name>
    </ligand>
</feature>
<dbReference type="PANTHER" id="PTHR30557">
    <property type="entry name" value="THIAMINE BIOSYNTHESIS PROTEIN THIC"/>
    <property type="match status" value="1"/>
</dbReference>
<feature type="binding site" evidence="13">
    <location>
        <begin position="345"/>
        <end position="347"/>
    </location>
    <ligand>
        <name>substrate</name>
    </ligand>
</feature>
<evidence type="ECO:0000313" key="16">
    <source>
        <dbReference type="Proteomes" id="UP000451048"/>
    </source>
</evidence>
<dbReference type="AlphaFoldDB" id="A0AAJ2YSZ5"/>
<dbReference type="InterPro" id="IPR037509">
    <property type="entry name" value="ThiC"/>
</dbReference>